<accession>A0A6J4MT87</accession>
<dbReference type="EMBL" id="CADCTW010000218">
    <property type="protein sequence ID" value="CAA9366001.1"/>
    <property type="molecule type" value="Genomic_DNA"/>
</dbReference>
<name>A0A6J4MT87_9BACT</name>
<reference evidence="1" key="1">
    <citation type="submission" date="2020-02" db="EMBL/GenBank/DDBJ databases">
        <authorList>
            <person name="Meier V. D."/>
        </authorList>
    </citation>
    <scope>NUCLEOTIDE SEQUENCE</scope>
    <source>
        <strain evidence="1">AVDCRST_MAG68</strain>
    </source>
</reference>
<dbReference type="AlphaFoldDB" id="A0A6J4MT87"/>
<sequence length="118" mass="12084">MNELILCLCLSFGTGPNRPADRFFAEDKLKHFAVSFAFTSLASSGARATGMGRGPSLAFGATTGMAIGVGKEIRDLRASRARAAAGDTTAEGSSASMLDLAWDAIGVGAATILVAQSR</sequence>
<proteinExistence type="predicted"/>
<organism evidence="1">
    <name type="scientific">uncultured Gemmatimonadota bacterium</name>
    <dbReference type="NCBI Taxonomy" id="203437"/>
    <lineage>
        <taxon>Bacteria</taxon>
        <taxon>Pseudomonadati</taxon>
        <taxon>Gemmatimonadota</taxon>
        <taxon>environmental samples</taxon>
    </lineage>
</organism>
<protein>
    <submittedName>
        <fullName evidence="1">Uncharacterized protein</fullName>
    </submittedName>
</protein>
<evidence type="ECO:0000313" key="1">
    <source>
        <dbReference type="EMBL" id="CAA9366001.1"/>
    </source>
</evidence>
<gene>
    <name evidence="1" type="ORF">AVDCRST_MAG68-4857</name>
</gene>